<dbReference type="InterPro" id="IPR011042">
    <property type="entry name" value="6-blade_b-propeller_TolB-like"/>
</dbReference>
<dbReference type="Proteomes" id="UP000585226">
    <property type="component" value="Unassembled WGS sequence"/>
</dbReference>
<name>A0A7Y8G4A7_9PSED</name>
<evidence type="ECO:0000313" key="3">
    <source>
        <dbReference type="EMBL" id="NWE90976.1"/>
    </source>
</evidence>
<dbReference type="PANTHER" id="PTHR33546:SF1">
    <property type="entry name" value="LARGE, MULTIFUNCTIONAL SECRETED PROTEIN"/>
    <property type="match status" value="1"/>
</dbReference>
<evidence type="ECO:0000256" key="1">
    <source>
        <dbReference type="SAM" id="SignalP"/>
    </source>
</evidence>
<gene>
    <name evidence="3" type="ORF">HX893_22885</name>
</gene>
<dbReference type="RefSeq" id="WP_177112758.1">
    <property type="nucleotide sequence ID" value="NZ_JACASD010000064.1"/>
</dbReference>
<evidence type="ECO:0000313" key="4">
    <source>
        <dbReference type="Proteomes" id="UP000585226"/>
    </source>
</evidence>
<dbReference type="EMBL" id="JACASD010000064">
    <property type="protein sequence ID" value="NWE90976.1"/>
    <property type="molecule type" value="Genomic_DNA"/>
</dbReference>
<sequence>MNVPSRLALLMATATVLSACGEASKLPFQAGVGPAPQLPEPSTSLIPTLKVSKAVGWPDGVQPTAPQGFTVTALAENLDHPRWVYTLPNGDVLVAESNHPPMPEGATDGGTGVIAWARRTAMGVVMGRVGADTPSANRITLLRDADHDGHAEVRTEFLSGLMSPFGMALVGNDLYIANADAVVKVPYSPGQTHIDATPVKVTDLPAGINHHWTKNLLANPEGTRLYVTVGSNSNVGENGLDAEEGRAAIWELDVASGEKRLFASGLRNPNGLAWKPGSSQLWTVVNERDEIGSDLVPDYLTSVQDGAFYGWPWSYYGSHVDVRVQPPRPDKVAQAIAPDYALGTHVAPLGLTFSDARGMPAAFADGVFVGEHGSWNRNPQAGYKVVFIPFKDGKPSGTPVDFLTGFLNAEGEAQGRPVGVTLDEQGALLVADDVGNKVWRVTQSKPDLDMLRDVEPSD</sequence>
<proteinExistence type="predicted"/>
<organism evidence="3 4">
    <name type="scientific">Pseudomonas reactans</name>
    <dbReference type="NCBI Taxonomy" id="117680"/>
    <lineage>
        <taxon>Bacteria</taxon>
        <taxon>Pseudomonadati</taxon>
        <taxon>Pseudomonadota</taxon>
        <taxon>Gammaproteobacteria</taxon>
        <taxon>Pseudomonadales</taxon>
        <taxon>Pseudomonadaceae</taxon>
        <taxon>Pseudomonas</taxon>
    </lineage>
</organism>
<dbReference type="Gene3D" id="2.120.10.30">
    <property type="entry name" value="TolB, C-terminal domain"/>
    <property type="match status" value="1"/>
</dbReference>
<feature type="chain" id="PRO_5031451029" evidence="1">
    <location>
        <begin position="20"/>
        <end position="458"/>
    </location>
</feature>
<dbReference type="SUPFAM" id="SSF50952">
    <property type="entry name" value="Soluble quinoprotein glucose dehydrogenase"/>
    <property type="match status" value="1"/>
</dbReference>
<comment type="caution">
    <text evidence="3">The sequence shown here is derived from an EMBL/GenBank/DDBJ whole genome shotgun (WGS) entry which is preliminary data.</text>
</comment>
<dbReference type="PROSITE" id="PS51257">
    <property type="entry name" value="PROKAR_LIPOPROTEIN"/>
    <property type="match status" value="1"/>
</dbReference>
<dbReference type="InterPro" id="IPR011041">
    <property type="entry name" value="Quinoprot_gluc/sorb_DH_b-prop"/>
</dbReference>
<feature type="domain" description="Pyrroloquinoline quinone-dependent pyranose dehydrogenase beta-propeller" evidence="2">
    <location>
        <begin position="335"/>
        <end position="442"/>
    </location>
</feature>
<feature type="domain" description="Pyrroloquinoline quinone-dependent pyranose dehydrogenase beta-propeller" evidence="2">
    <location>
        <begin position="165"/>
        <end position="292"/>
    </location>
</feature>
<dbReference type="InterPro" id="IPR054539">
    <property type="entry name" value="Beta-prop_PDH"/>
</dbReference>
<reference evidence="3 4" key="1">
    <citation type="submission" date="2020-04" db="EMBL/GenBank/DDBJ databases">
        <title>Molecular characterization of pseudomonads from Agaricus bisporus reveal novel blotch 2 pathogens in Western Europe.</title>
        <authorList>
            <person name="Taparia T."/>
            <person name="Krijger M."/>
            <person name="Haynes E."/>
            <person name="Elpinstone J.G."/>
            <person name="Noble R."/>
            <person name="Van Der Wolf J."/>
        </authorList>
    </citation>
    <scope>NUCLEOTIDE SEQUENCE [LARGE SCALE GENOMIC DNA]</scope>
    <source>
        <strain evidence="3 4">P8021</strain>
    </source>
</reference>
<dbReference type="Pfam" id="PF22807">
    <property type="entry name" value="TrAA12"/>
    <property type="match status" value="2"/>
</dbReference>
<dbReference type="AlphaFoldDB" id="A0A7Y8G4A7"/>
<dbReference type="PANTHER" id="PTHR33546">
    <property type="entry name" value="LARGE, MULTIFUNCTIONAL SECRETED PROTEIN-RELATED"/>
    <property type="match status" value="1"/>
</dbReference>
<evidence type="ECO:0000259" key="2">
    <source>
        <dbReference type="Pfam" id="PF22807"/>
    </source>
</evidence>
<protein>
    <submittedName>
        <fullName evidence="3">Sorbosone dehydrogenase family protein</fullName>
    </submittedName>
</protein>
<keyword evidence="1" id="KW-0732">Signal</keyword>
<feature type="signal peptide" evidence="1">
    <location>
        <begin position="1"/>
        <end position="19"/>
    </location>
</feature>
<accession>A0A7Y8G4A7</accession>